<dbReference type="PANTHER" id="PTHR33692">
    <property type="entry name" value="RIBOSOME MATURATION FACTOR RIMM"/>
    <property type="match status" value="1"/>
</dbReference>
<dbReference type="Gene3D" id="2.40.30.60">
    <property type="entry name" value="RimM"/>
    <property type="match status" value="1"/>
</dbReference>
<dbReference type="NCBIfam" id="TIGR02273">
    <property type="entry name" value="16S_RimM"/>
    <property type="match status" value="1"/>
</dbReference>
<comment type="subunit">
    <text evidence="5">Binds ribosomal protein uS19.</text>
</comment>
<accession>A0A7C3VGT1</accession>
<comment type="similarity">
    <text evidence="5">Belongs to the RimM family.</text>
</comment>
<keyword evidence="2 5" id="KW-0690">Ribosome biogenesis</keyword>
<dbReference type="InterPro" id="IPR036976">
    <property type="entry name" value="RimM_N_sf"/>
</dbReference>
<keyword evidence="1 5" id="KW-0963">Cytoplasm</keyword>
<evidence type="ECO:0000256" key="4">
    <source>
        <dbReference type="ARBA" id="ARBA00023186"/>
    </source>
</evidence>
<sequence length="174" mass="19379">MKEWMEIGQIVGAQGVKGEVRVLPNSDFADRFLEPGKRWLQRTGETEPVAVQLLGGRYLSNKGLYVVQLEGVNDRTAAEDLRSSVLLVPESDRPILSEDEYHILDLIGLPVINRLTGETIGNITDIITAANDLLVVNTQDKEILIPFVKEIVPMVDIKNRRIEIVPTPGLLELN</sequence>
<proteinExistence type="inferred from homology"/>
<comment type="caution">
    <text evidence="8">The sequence shown here is derived from an EMBL/GenBank/DDBJ whole genome shotgun (WGS) entry which is preliminary data.</text>
</comment>
<dbReference type="GO" id="GO:0042274">
    <property type="term" value="P:ribosomal small subunit biogenesis"/>
    <property type="evidence" value="ECO:0007669"/>
    <property type="project" value="UniProtKB-UniRule"/>
</dbReference>
<comment type="function">
    <text evidence="5">An accessory protein needed during the final step in the assembly of 30S ribosomal subunit, possibly for assembly of the head region. Essential for efficient processing of 16S rRNA. May be needed both before and after RbfA during the maturation of 16S rRNA. It has affinity for free ribosomal 30S subunits but not for 70S ribosomes.</text>
</comment>
<protein>
    <recommendedName>
        <fullName evidence="5">Ribosome maturation factor RimM</fullName>
    </recommendedName>
</protein>
<keyword evidence="3 5" id="KW-0698">rRNA processing</keyword>
<dbReference type="Pfam" id="PF01782">
    <property type="entry name" value="RimM"/>
    <property type="match status" value="1"/>
</dbReference>
<comment type="domain">
    <text evidence="5">The PRC barrel domain binds ribosomal protein uS19.</text>
</comment>
<dbReference type="GO" id="GO:0005840">
    <property type="term" value="C:ribosome"/>
    <property type="evidence" value="ECO:0007669"/>
    <property type="project" value="InterPro"/>
</dbReference>
<gene>
    <name evidence="5 8" type="primary">rimM</name>
    <name evidence="8" type="ORF">ENR15_10485</name>
</gene>
<feature type="domain" description="Ribosome maturation factor RimM PRC barrel" evidence="7">
    <location>
        <begin position="105"/>
        <end position="170"/>
    </location>
</feature>
<dbReference type="SUPFAM" id="SSF50447">
    <property type="entry name" value="Translation proteins"/>
    <property type="match status" value="1"/>
</dbReference>
<dbReference type="HAMAP" id="MF_00014">
    <property type="entry name" value="Ribosome_mat_RimM"/>
    <property type="match status" value="1"/>
</dbReference>
<dbReference type="InterPro" id="IPR002676">
    <property type="entry name" value="RimM_N"/>
</dbReference>
<name>A0A7C3VGT1_9CYAN</name>
<evidence type="ECO:0000259" key="7">
    <source>
        <dbReference type="Pfam" id="PF24986"/>
    </source>
</evidence>
<comment type="subcellular location">
    <subcellularLocation>
        <location evidence="5">Cytoplasm</location>
    </subcellularLocation>
</comment>
<evidence type="ECO:0000259" key="6">
    <source>
        <dbReference type="Pfam" id="PF01782"/>
    </source>
</evidence>
<evidence type="ECO:0000256" key="2">
    <source>
        <dbReference type="ARBA" id="ARBA00022517"/>
    </source>
</evidence>
<keyword evidence="4 5" id="KW-0143">Chaperone</keyword>
<dbReference type="Gene3D" id="2.30.30.240">
    <property type="entry name" value="PRC-barrel domain"/>
    <property type="match status" value="1"/>
</dbReference>
<dbReference type="GO" id="GO:0006364">
    <property type="term" value="P:rRNA processing"/>
    <property type="evidence" value="ECO:0007669"/>
    <property type="project" value="UniProtKB-UniRule"/>
</dbReference>
<dbReference type="SUPFAM" id="SSF50346">
    <property type="entry name" value="PRC-barrel domain"/>
    <property type="match status" value="1"/>
</dbReference>
<reference evidence="8" key="1">
    <citation type="journal article" date="2020" name="mSystems">
        <title>Genome- and Community-Level Interaction Insights into Carbon Utilization and Element Cycling Functions of Hydrothermarchaeota in Hydrothermal Sediment.</title>
        <authorList>
            <person name="Zhou Z."/>
            <person name="Liu Y."/>
            <person name="Xu W."/>
            <person name="Pan J."/>
            <person name="Luo Z.H."/>
            <person name="Li M."/>
        </authorList>
    </citation>
    <scope>NUCLEOTIDE SEQUENCE [LARGE SCALE GENOMIC DNA]</scope>
    <source>
        <strain evidence="8">SpSt-374</strain>
    </source>
</reference>
<dbReference type="GO" id="GO:0043022">
    <property type="term" value="F:ribosome binding"/>
    <property type="evidence" value="ECO:0007669"/>
    <property type="project" value="InterPro"/>
</dbReference>
<dbReference type="Pfam" id="PF24986">
    <property type="entry name" value="PRC_RimM"/>
    <property type="match status" value="1"/>
</dbReference>
<evidence type="ECO:0000256" key="1">
    <source>
        <dbReference type="ARBA" id="ARBA00022490"/>
    </source>
</evidence>
<dbReference type="InterPro" id="IPR011033">
    <property type="entry name" value="PRC_barrel-like_sf"/>
</dbReference>
<evidence type="ECO:0000256" key="3">
    <source>
        <dbReference type="ARBA" id="ARBA00022552"/>
    </source>
</evidence>
<dbReference type="InterPro" id="IPR056792">
    <property type="entry name" value="PRC_RimM"/>
</dbReference>
<dbReference type="InterPro" id="IPR011961">
    <property type="entry name" value="RimM"/>
</dbReference>
<evidence type="ECO:0000256" key="5">
    <source>
        <dbReference type="HAMAP-Rule" id="MF_00014"/>
    </source>
</evidence>
<dbReference type="EMBL" id="DSPX01000102">
    <property type="protein sequence ID" value="HGG01052.1"/>
    <property type="molecule type" value="Genomic_DNA"/>
</dbReference>
<feature type="domain" description="RimM N-terminal" evidence="6">
    <location>
        <begin position="7"/>
        <end position="92"/>
    </location>
</feature>
<organism evidence="8">
    <name type="scientific">Planktothricoides sp. SpSt-374</name>
    <dbReference type="NCBI Taxonomy" id="2282167"/>
    <lineage>
        <taxon>Bacteria</taxon>
        <taxon>Bacillati</taxon>
        <taxon>Cyanobacteriota</taxon>
        <taxon>Cyanophyceae</taxon>
        <taxon>Oscillatoriophycideae</taxon>
        <taxon>Oscillatoriales</taxon>
        <taxon>Oscillatoriaceae</taxon>
        <taxon>Planktothricoides</taxon>
    </lineage>
</organism>
<evidence type="ECO:0000313" key="8">
    <source>
        <dbReference type="EMBL" id="HGG01052.1"/>
    </source>
</evidence>
<dbReference type="AlphaFoldDB" id="A0A7C3VGT1"/>
<dbReference type="PANTHER" id="PTHR33692:SF1">
    <property type="entry name" value="RIBOSOME MATURATION FACTOR RIMM"/>
    <property type="match status" value="1"/>
</dbReference>
<dbReference type="GO" id="GO:0005737">
    <property type="term" value="C:cytoplasm"/>
    <property type="evidence" value="ECO:0007669"/>
    <property type="project" value="UniProtKB-SubCell"/>
</dbReference>
<dbReference type="InterPro" id="IPR009000">
    <property type="entry name" value="Transl_B-barrel_sf"/>
</dbReference>